<dbReference type="InterPro" id="IPR036047">
    <property type="entry name" value="F-box-like_dom_sf"/>
</dbReference>
<protein>
    <recommendedName>
        <fullName evidence="1">F-box domain-containing protein</fullName>
    </recommendedName>
</protein>
<dbReference type="InterPro" id="IPR001810">
    <property type="entry name" value="F-box_dom"/>
</dbReference>
<name>A0A5C3NXG1_9APHY</name>
<keyword evidence="3" id="KW-1185">Reference proteome</keyword>
<dbReference type="EMBL" id="ML211537">
    <property type="protein sequence ID" value="TFK81961.1"/>
    <property type="molecule type" value="Genomic_DNA"/>
</dbReference>
<evidence type="ECO:0000313" key="2">
    <source>
        <dbReference type="EMBL" id="TFK81961.1"/>
    </source>
</evidence>
<dbReference type="Gene3D" id="1.20.1280.50">
    <property type="match status" value="1"/>
</dbReference>
<accession>A0A5C3NXG1</accession>
<feature type="domain" description="F-box" evidence="1">
    <location>
        <begin position="57"/>
        <end position="122"/>
    </location>
</feature>
<reference evidence="2 3" key="1">
    <citation type="journal article" date="2019" name="Nat. Ecol. Evol.">
        <title>Megaphylogeny resolves global patterns of mushroom evolution.</title>
        <authorList>
            <person name="Varga T."/>
            <person name="Krizsan K."/>
            <person name="Foldi C."/>
            <person name="Dima B."/>
            <person name="Sanchez-Garcia M."/>
            <person name="Sanchez-Ramirez S."/>
            <person name="Szollosi G.J."/>
            <person name="Szarkandi J.G."/>
            <person name="Papp V."/>
            <person name="Albert L."/>
            <person name="Andreopoulos W."/>
            <person name="Angelini C."/>
            <person name="Antonin V."/>
            <person name="Barry K.W."/>
            <person name="Bougher N.L."/>
            <person name="Buchanan P."/>
            <person name="Buyck B."/>
            <person name="Bense V."/>
            <person name="Catcheside P."/>
            <person name="Chovatia M."/>
            <person name="Cooper J."/>
            <person name="Damon W."/>
            <person name="Desjardin D."/>
            <person name="Finy P."/>
            <person name="Geml J."/>
            <person name="Haridas S."/>
            <person name="Hughes K."/>
            <person name="Justo A."/>
            <person name="Karasinski D."/>
            <person name="Kautmanova I."/>
            <person name="Kiss B."/>
            <person name="Kocsube S."/>
            <person name="Kotiranta H."/>
            <person name="LaButti K.M."/>
            <person name="Lechner B.E."/>
            <person name="Liimatainen K."/>
            <person name="Lipzen A."/>
            <person name="Lukacs Z."/>
            <person name="Mihaltcheva S."/>
            <person name="Morgado L.N."/>
            <person name="Niskanen T."/>
            <person name="Noordeloos M.E."/>
            <person name="Ohm R.A."/>
            <person name="Ortiz-Santana B."/>
            <person name="Ovrebo C."/>
            <person name="Racz N."/>
            <person name="Riley R."/>
            <person name="Savchenko A."/>
            <person name="Shiryaev A."/>
            <person name="Soop K."/>
            <person name="Spirin V."/>
            <person name="Szebenyi C."/>
            <person name="Tomsovsky M."/>
            <person name="Tulloss R.E."/>
            <person name="Uehling J."/>
            <person name="Grigoriev I.V."/>
            <person name="Vagvolgyi C."/>
            <person name="Papp T."/>
            <person name="Martin F.M."/>
            <person name="Miettinen O."/>
            <person name="Hibbett D.S."/>
            <person name="Nagy L.G."/>
        </authorList>
    </citation>
    <scope>NUCLEOTIDE SEQUENCE [LARGE SCALE GENOMIC DNA]</scope>
    <source>
        <strain evidence="2 3">HHB13444</strain>
    </source>
</reference>
<dbReference type="InParanoid" id="A0A5C3NXG1"/>
<dbReference type="AlphaFoldDB" id="A0A5C3NXG1"/>
<organism evidence="2 3">
    <name type="scientific">Polyporus arcularius HHB13444</name>
    <dbReference type="NCBI Taxonomy" id="1314778"/>
    <lineage>
        <taxon>Eukaryota</taxon>
        <taxon>Fungi</taxon>
        <taxon>Dikarya</taxon>
        <taxon>Basidiomycota</taxon>
        <taxon>Agaricomycotina</taxon>
        <taxon>Agaricomycetes</taxon>
        <taxon>Polyporales</taxon>
        <taxon>Polyporaceae</taxon>
        <taxon>Polyporus</taxon>
    </lineage>
</organism>
<gene>
    <name evidence="2" type="ORF">K466DRAFT_604059</name>
</gene>
<dbReference type="Proteomes" id="UP000308197">
    <property type="component" value="Unassembled WGS sequence"/>
</dbReference>
<dbReference type="InterPro" id="IPR032675">
    <property type="entry name" value="LRR_dom_sf"/>
</dbReference>
<dbReference type="SUPFAM" id="SSF81383">
    <property type="entry name" value="F-box domain"/>
    <property type="match status" value="1"/>
</dbReference>
<evidence type="ECO:0000313" key="3">
    <source>
        <dbReference type="Proteomes" id="UP000308197"/>
    </source>
</evidence>
<dbReference type="STRING" id="1314778.A0A5C3NXG1"/>
<sequence length="631" mass="71315">MEIGDEYENEITELLGQVEAVELIDSTVQPLFCSTFKRIHDLKAILGEEINAKVGVNTLPNELVMDVFKHVLSDVDPSTTITFKFDKSTRVQTLPLLRLTHVCRRWRPVALANPILWQRIDCHDPEQLEEFAMRRSHPGPLSLFINVPRYHESDRKDTLRSVLMHSDRLQRLDVAYGLRMDPALYSWLLDMRCPALECLTVSGYPPQKILTFAGSSVIVARRSSLFCGGLSRLRALAICPIPDWLPENSLPALTHLYLSSHWHTDLRISTFLSFLGSAPALEVLHLSQFTMLQEYDEQDVVSAPAPLSQLKYIIFSKKSSFRSALALLGQLVIPASARTCLHSVKIAYNDNPVHLLSPFLSTLATGHLALQTNWNTLQVATEGPDSVFWLDGRHASDTDHAPTWLTQMPTMFPLSRLSHCQLHLQSTGAAVVRILHQAVSLRTLELAMCLYLDEHFNDGEDYRVTPIMREFDSSKDSLILVSRALCLEGSGGAQPVPLICPELRSLTLSLINCRIVPREFYTHWLDAIRSVLATRTHLGRPIRRLAVQPIDVVPEGMEVYDYLVDVTVPDELLADYASLAEHVEDFVLHRWGEEPVAFPTPGVDYDVIGRYWTIPEHDRPFFDNDYVADDN</sequence>
<proteinExistence type="predicted"/>
<dbReference type="SUPFAM" id="SSF52047">
    <property type="entry name" value="RNI-like"/>
    <property type="match status" value="1"/>
</dbReference>
<dbReference type="Pfam" id="PF12937">
    <property type="entry name" value="F-box-like"/>
    <property type="match status" value="1"/>
</dbReference>
<dbReference type="Gene3D" id="3.80.10.10">
    <property type="entry name" value="Ribonuclease Inhibitor"/>
    <property type="match status" value="1"/>
</dbReference>
<evidence type="ECO:0000259" key="1">
    <source>
        <dbReference type="Pfam" id="PF12937"/>
    </source>
</evidence>